<keyword evidence="2" id="KW-0732">Signal</keyword>
<feature type="compositionally biased region" description="Acidic residues" evidence="1">
    <location>
        <begin position="72"/>
        <end position="100"/>
    </location>
</feature>
<gene>
    <name evidence="3" type="ORF">LWI28_010030</name>
</gene>
<evidence type="ECO:0000313" key="3">
    <source>
        <dbReference type="EMBL" id="KAI9160616.1"/>
    </source>
</evidence>
<feature type="signal peptide" evidence="2">
    <location>
        <begin position="1"/>
        <end position="17"/>
    </location>
</feature>
<feature type="region of interest" description="Disordered" evidence="1">
    <location>
        <begin position="72"/>
        <end position="125"/>
    </location>
</feature>
<sequence length="125" mass="14860">MFMIIFLKGVLVTVVHPMGKDKITDPKCLRLKQADDVGTFLSYIFSIKLRGILGGLKSKSMVMMVDRRDLGWIEDEDEDEEEEEEEENEEIEEEEEEEEYDRSKRRRRRRRGDREEEEVLTASDK</sequence>
<name>A0AAD5NIP9_ACENE</name>
<proteinExistence type="predicted"/>
<evidence type="ECO:0000256" key="2">
    <source>
        <dbReference type="SAM" id="SignalP"/>
    </source>
</evidence>
<accession>A0AAD5NIP9</accession>
<dbReference type="EMBL" id="JAJSOW010000106">
    <property type="protein sequence ID" value="KAI9160616.1"/>
    <property type="molecule type" value="Genomic_DNA"/>
</dbReference>
<feature type="chain" id="PRO_5041941960" evidence="2">
    <location>
        <begin position="18"/>
        <end position="125"/>
    </location>
</feature>
<evidence type="ECO:0000256" key="1">
    <source>
        <dbReference type="SAM" id="MobiDB-lite"/>
    </source>
</evidence>
<dbReference type="Proteomes" id="UP001064489">
    <property type="component" value="Chromosome 2"/>
</dbReference>
<protein>
    <submittedName>
        <fullName evidence="3">Uncharacterized protein</fullName>
    </submittedName>
</protein>
<reference evidence="3" key="1">
    <citation type="journal article" date="2022" name="Plant J.">
        <title>Strategies of tolerance reflected in two North American maple genomes.</title>
        <authorList>
            <person name="McEvoy S.L."/>
            <person name="Sezen U.U."/>
            <person name="Trouern-Trend A."/>
            <person name="McMahon S.M."/>
            <person name="Schaberg P.G."/>
            <person name="Yang J."/>
            <person name="Wegrzyn J.L."/>
            <person name="Swenson N.G."/>
        </authorList>
    </citation>
    <scope>NUCLEOTIDE SEQUENCE</scope>
    <source>
        <strain evidence="3">91603</strain>
    </source>
</reference>
<reference evidence="3" key="2">
    <citation type="submission" date="2023-02" db="EMBL/GenBank/DDBJ databases">
        <authorList>
            <person name="Swenson N.G."/>
            <person name="Wegrzyn J.L."/>
            <person name="Mcevoy S.L."/>
        </authorList>
    </citation>
    <scope>NUCLEOTIDE SEQUENCE</scope>
    <source>
        <strain evidence="3">91603</strain>
        <tissue evidence="3">Leaf</tissue>
    </source>
</reference>
<comment type="caution">
    <text evidence="3">The sequence shown here is derived from an EMBL/GenBank/DDBJ whole genome shotgun (WGS) entry which is preliminary data.</text>
</comment>
<organism evidence="3 4">
    <name type="scientific">Acer negundo</name>
    <name type="common">Box elder</name>
    <dbReference type="NCBI Taxonomy" id="4023"/>
    <lineage>
        <taxon>Eukaryota</taxon>
        <taxon>Viridiplantae</taxon>
        <taxon>Streptophyta</taxon>
        <taxon>Embryophyta</taxon>
        <taxon>Tracheophyta</taxon>
        <taxon>Spermatophyta</taxon>
        <taxon>Magnoliopsida</taxon>
        <taxon>eudicotyledons</taxon>
        <taxon>Gunneridae</taxon>
        <taxon>Pentapetalae</taxon>
        <taxon>rosids</taxon>
        <taxon>malvids</taxon>
        <taxon>Sapindales</taxon>
        <taxon>Sapindaceae</taxon>
        <taxon>Hippocastanoideae</taxon>
        <taxon>Acereae</taxon>
        <taxon>Acer</taxon>
    </lineage>
</organism>
<dbReference type="AlphaFoldDB" id="A0AAD5NIP9"/>
<evidence type="ECO:0000313" key="4">
    <source>
        <dbReference type="Proteomes" id="UP001064489"/>
    </source>
</evidence>
<keyword evidence="4" id="KW-1185">Reference proteome</keyword>